<sequence>MHVSSDYPDHVRVLGRLLALCSKGVDVRNIYLTYPRCRDNVPDGLVKRLVQLRFPEIVIGSGERGPQIAVKLPGPNAPSPAHPPLQGAQPWHDLLQPSMELEESSELLLHGPSIACMAVCNERVLRQRLRSIIPPPMKASYVFFPASGDASCAAVLLRMDGKSMDRVEASLQSIGGAGVEAVRVPRHTSQQTVMSAAWHQARVEEGASPAEAWTTRLRAMEVTWRFFSIERTLRAEE</sequence>
<name>A0A836BSX8_9CHLO</name>
<comment type="caution">
    <text evidence="1">The sequence shown here is derived from an EMBL/GenBank/DDBJ whole genome shotgun (WGS) entry which is preliminary data.</text>
</comment>
<gene>
    <name evidence="1" type="ORF">HYH03_015063</name>
</gene>
<evidence type="ECO:0000313" key="2">
    <source>
        <dbReference type="Proteomes" id="UP000612055"/>
    </source>
</evidence>
<organism evidence="1 2">
    <name type="scientific">Edaphochlamys debaryana</name>
    <dbReference type="NCBI Taxonomy" id="47281"/>
    <lineage>
        <taxon>Eukaryota</taxon>
        <taxon>Viridiplantae</taxon>
        <taxon>Chlorophyta</taxon>
        <taxon>core chlorophytes</taxon>
        <taxon>Chlorophyceae</taxon>
        <taxon>CS clade</taxon>
        <taxon>Chlamydomonadales</taxon>
        <taxon>Chlamydomonadales incertae sedis</taxon>
        <taxon>Edaphochlamys</taxon>
    </lineage>
</organism>
<dbReference type="Proteomes" id="UP000612055">
    <property type="component" value="Unassembled WGS sequence"/>
</dbReference>
<dbReference type="EMBL" id="JAEHOE010000115">
    <property type="protein sequence ID" value="KAG2486238.1"/>
    <property type="molecule type" value="Genomic_DNA"/>
</dbReference>
<keyword evidence="2" id="KW-1185">Reference proteome</keyword>
<proteinExistence type="predicted"/>
<accession>A0A836BSX8</accession>
<protein>
    <submittedName>
        <fullName evidence="1">Uncharacterized protein</fullName>
    </submittedName>
</protein>
<evidence type="ECO:0000313" key="1">
    <source>
        <dbReference type="EMBL" id="KAG2486238.1"/>
    </source>
</evidence>
<reference evidence="1" key="1">
    <citation type="journal article" date="2020" name="bioRxiv">
        <title>Comparative genomics of Chlamydomonas.</title>
        <authorList>
            <person name="Craig R.J."/>
            <person name="Hasan A.R."/>
            <person name="Ness R.W."/>
            <person name="Keightley P.D."/>
        </authorList>
    </citation>
    <scope>NUCLEOTIDE SEQUENCE</scope>
    <source>
        <strain evidence="1">CCAP 11/70</strain>
    </source>
</reference>
<dbReference type="AlphaFoldDB" id="A0A836BSX8"/>